<evidence type="ECO:0000256" key="5">
    <source>
        <dbReference type="ARBA" id="ARBA00022777"/>
    </source>
</evidence>
<evidence type="ECO:0000256" key="2">
    <source>
        <dbReference type="ARBA" id="ARBA00012104"/>
    </source>
</evidence>
<evidence type="ECO:0000256" key="3">
    <source>
        <dbReference type="ARBA" id="ARBA00022679"/>
    </source>
</evidence>
<dbReference type="PANTHER" id="PTHR10534:SF2">
    <property type="entry name" value="PYRIDOXAL KINASE"/>
    <property type="match status" value="1"/>
</dbReference>
<dbReference type="GO" id="GO:0008478">
    <property type="term" value="F:pyridoxal kinase activity"/>
    <property type="evidence" value="ECO:0007669"/>
    <property type="project" value="UniProtKB-EC"/>
</dbReference>
<sequence>MNDFIQLNLQLNRRVLCIQSHVILGFTGGKMTFCVFEATEGLSFDWISTVQYVSGSLHEGTELKQSEMKTLLQGVYELVYKPLQKYIDNKVNLLDISVNLRPYDIILSGYIADPLTLNEIHKFVTNIKDNCITRNPFWICDPVLGDHGTFYVSKELVEVYLEILHTVDILTPNQFEFIQLARKLKKSANILPHLKTNMDITGEQKLSELNQLEIFNRETYNENIYGGISLMQSIEYCKLLLETGLKNIIVTSLNLIDDFDHLFTLLATYNSNAIATCFPNVKLDLENCKVNVVTIRYKQIVHSKIFYGMGDLFAALFTSFLSEYDGDLCFPILKAIYITHYIIKYNINISREVTTESESSSVRPLYLSSKLLEKALLEINQMNGDTLLSLYDIKIHRIE</sequence>
<evidence type="ECO:0000313" key="8">
    <source>
        <dbReference type="Proteomes" id="UP000001460"/>
    </source>
</evidence>
<keyword evidence="4" id="KW-0547">Nucleotide-binding</keyword>
<reference evidence="7" key="1">
    <citation type="submission" date="2008-06" db="EMBL/GenBank/DDBJ databases">
        <authorList>
            <person name="Lorenzi H."/>
            <person name="Inman J."/>
            <person name="Miller J."/>
            <person name="Schobel S."/>
            <person name="Amedeo P."/>
            <person name="Caler E.V."/>
            <person name="da Silva J."/>
        </authorList>
    </citation>
    <scope>NUCLEOTIDE SEQUENCE [LARGE SCALE GENOMIC DNA]</scope>
    <source>
        <strain evidence="7">RN66</strain>
    </source>
</reference>
<keyword evidence="5" id="KW-0418">Kinase</keyword>
<gene>
    <name evidence="7" type="ORF">CMU_036230</name>
</gene>
<dbReference type="eggNOG" id="KOG2599">
    <property type="taxonomic scope" value="Eukaryota"/>
</dbReference>
<dbReference type="PANTHER" id="PTHR10534">
    <property type="entry name" value="PYRIDOXAL KINASE"/>
    <property type="match status" value="1"/>
</dbReference>
<evidence type="ECO:0000256" key="1">
    <source>
        <dbReference type="ARBA" id="ARBA00008805"/>
    </source>
</evidence>
<dbReference type="AlphaFoldDB" id="B6AGV9"/>
<dbReference type="InterPro" id="IPR004625">
    <property type="entry name" value="PyrdxlKinase"/>
</dbReference>
<proteinExistence type="inferred from homology"/>
<keyword evidence="3" id="KW-0808">Transferase</keyword>
<protein>
    <recommendedName>
        <fullName evidence="2">pyridoxal kinase</fullName>
        <ecNumber evidence="2">2.7.1.35</ecNumber>
    </recommendedName>
</protein>
<dbReference type="SUPFAM" id="SSF53613">
    <property type="entry name" value="Ribokinase-like"/>
    <property type="match status" value="2"/>
</dbReference>
<dbReference type="EC" id="2.7.1.35" evidence="2"/>
<organism evidence="7 8">
    <name type="scientific">Cryptosporidium muris (strain RN66)</name>
    <dbReference type="NCBI Taxonomy" id="441375"/>
    <lineage>
        <taxon>Eukaryota</taxon>
        <taxon>Sar</taxon>
        <taxon>Alveolata</taxon>
        <taxon>Apicomplexa</taxon>
        <taxon>Conoidasida</taxon>
        <taxon>Coccidia</taxon>
        <taxon>Eucoccidiorida</taxon>
        <taxon>Eimeriorina</taxon>
        <taxon>Cryptosporidiidae</taxon>
        <taxon>Cryptosporidium</taxon>
    </lineage>
</organism>
<accession>B6AGV9</accession>
<dbReference type="EMBL" id="DS989733">
    <property type="protein sequence ID" value="EEA07450.1"/>
    <property type="molecule type" value="Genomic_DNA"/>
</dbReference>
<keyword evidence="6" id="KW-0067">ATP-binding</keyword>
<keyword evidence="8" id="KW-1185">Reference proteome</keyword>
<dbReference type="GO" id="GO:0009443">
    <property type="term" value="P:pyridoxal 5'-phosphate salvage"/>
    <property type="evidence" value="ECO:0007669"/>
    <property type="project" value="InterPro"/>
</dbReference>
<dbReference type="Proteomes" id="UP000001460">
    <property type="component" value="Unassembled WGS sequence"/>
</dbReference>
<comment type="similarity">
    <text evidence="1">Belongs to the pyridoxine kinase family.</text>
</comment>
<name>B6AGV9_CRYMR</name>
<dbReference type="GeneID" id="6996917"/>
<dbReference type="STRING" id="441375.B6AGV9"/>
<dbReference type="Gene3D" id="3.40.1190.20">
    <property type="match status" value="1"/>
</dbReference>
<dbReference type="OrthoDB" id="3689at2759"/>
<dbReference type="GO" id="GO:0005524">
    <property type="term" value="F:ATP binding"/>
    <property type="evidence" value="ECO:0007669"/>
    <property type="project" value="UniProtKB-KW"/>
</dbReference>
<dbReference type="RefSeq" id="XP_002141799.1">
    <property type="nucleotide sequence ID" value="XM_002141763.1"/>
</dbReference>
<evidence type="ECO:0000256" key="4">
    <source>
        <dbReference type="ARBA" id="ARBA00022741"/>
    </source>
</evidence>
<dbReference type="InterPro" id="IPR029056">
    <property type="entry name" value="Ribokinase-like"/>
</dbReference>
<dbReference type="GO" id="GO:0005829">
    <property type="term" value="C:cytosol"/>
    <property type="evidence" value="ECO:0007669"/>
    <property type="project" value="TreeGrafter"/>
</dbReference>
<evidence type="ECO:0000313" key="7">
    <source>
        <dbReference type="EMBL" id="EEA07450.1"/>
    </source>
</evidence>
<dbReference type="VEuPathDB" id="CryptoDB:CMU_036230"/>
<evidence type="ECO:0000256" key="6">
    <source>
        <dbReference type="ARBA" id="ARBA00022840"/>
    </source>
</evidence>